<dbReference type="RefSeq" id="WP_043465541.1">
    <property type="nucleotide sequence ID" value="NZ_CP134822.1"/>
</dbReference>
<dbReference type="PANTHER" id="PTHR35400">
    <property type="entry name" value="SLR1083 PROTEIN"/>
    <property type="match status" value="1"/>
</dbReference>
<dbReference type="EMBL" id="JNAD02000009">
    <property type="protein sequence ID" value="RKM94025.1"/>
    <property type="molecule type" value="Genomic_DNA"/>
</dbReference>
<dbReference type="GO" id="GO:0004519">
    <property type="term" value="F:endonuclease activity"/>
    <property type="evidence" value="ECO:0007669"/>
    <property type="project" value="UniProtKB-KW"/>
</dbReference>
<keyword evidence="3" id="KW-1185">Reference proteome</keyword>
<dbReference type="AlphaFoldDB" id="A0A420V0I6"/>
<organism evidence="2 3">
    <name type="scientific">Streptomyces xinghaiensis</name>
    <dbReference type="NCBI Taxonomy" id="1038928"/>
    <lineage>
        <taxon>Bacteria</taxon>
        <taxon>Bacillati</taxon>
        <taxon>Actinomycetota</taxon>
        <taxon>Actinomycetes</taxon>
        <taxon>Kitasatosporales</taxon>
        <taxon>Streptomycetaceae</taxon>
        <taxon>Streptomyces</taxon>
    </lineage>
</organism>
<accession>A0A420V0I6</accession>
<dbReference type="InterPro" id="IPR008538">
    <property type="entry name" value="Uma2"/>
</dbReference>
<evidence type="ECO:0000313" key="2">
    <source>
        <dbReference type="EMBL" id="RKM94025.1"/>
    </source>
</evidence>
<dbReference type="Gene3D" id="3.90.1570.10">
    <property type="entry name" value="tt1808, chain A"/>
    <property type="match status" value="1"/>
</dbReference>
<dbReference type="PANTHER" id="PTHR35400:SF3">
    <property type="entry name" value="SLL1072 PROTEIN"/>
    <property type="match status" value="1"/>
</dbReference>
<dbReference type="OrthoDB" id="4537149at2"/>
<evidence type="ECO:0000259" key="1">
    <source>
        <dbReference type="Pfam" id="PF05685"/>
    </source>
</evidence>
<proteinExistence type="predicted"/>
<dbReference type="InterPro" id="IPR011335">
    <property type="entry name" value="Restrct_endonuc-II-like"/>
</dbReference>
<gene>
    <name evidence="2" type="ORF">SFRA_019685</name>
</gene>
<name>A0A420V0I6_9ACTN</name>
<evidence type="ECO:0000313" key="3">
    <source>
        <dbReference type="Proteomes" id="UP000028058"/>
    </source>
</evidence>
<keyword evidence="2" id="KW-0255">Endonuclease</keyword>
<sequence>MSALTVDHQSGNGYEWDDLVRFWKETDAPEGCRVEIIEGIITVSPPPANDHNNIADDIQRLLYTVIPREWGIYQTQGVSVPGRKGLFIPDLAVIPKEALDTPGYEIPAGHARLIVEITSESNARTDRLSKPRAYASAGVPLYLLVDAWAPGGPTVTLYGEPVGDVYRLLQAGKFGDGIHVPAPFDLVLDTGVFPVA</sequence>
<dbReference type="Proteomes" id="UP000028058">
    <property type="component" value="Unassembled WGS sequence"/>
</dbReference>
<dbReference type="CDD" id="cd06260">
    <property type="entry name" value="DUF820-like"/>
    <property type="match status" value="1"/>
</dbReference>
<keyword evidence="2" id="KW-0540">Nuclease</keyword>
<protein>
    <submittedName>
        <fullName evidence="2">Uma2 family endonuclease</fullName>
    </submittedName>
</protein>
<dbReference type="Pfam" id="PF05685">
    <property type="entry name" value="Uma2"/>
    <property type="match status" value="1"/>
</dbReference>
<comment type="caution">
    <text evidence="2">The sequence shown here is derived from an EMBL/GenBank/DDBJ whole genome shotgun (WGS) entry which is preliminary data.</text>
</comment>
<keyword evidence="2" id="KW-0378">Hydrolase</keyword>
<feature type="domain" description="Putative restriction endonuclease" evidence="1">
    <location>
        <begin position="28"/>
        <end position="187"/>
    </location>
</feature>
<dbReference type="SUPFAM" id="SSF52980">
    <property type="entry name" value="Restriction endonuclease-like"/>
    <property type="match status" value="1"/>
</dbReference>
<dbReference type="InterPro" id="IPR012296">
    <property type="entry name" value="Nuclease_put_TT1808"/>
</dbReference>
<reference evidence="2 3" key="1">
    <citation type="journal article" date="2014" name="Genome Announc.">
        <title>Draft Genome Sequence of Streptomyces fradiae ATCC 19609, a Strain Highly Sensitive to Antibiotics.</title>
        <authorList>
            <person name="Bekker O.B."/>
            <person name="Klimina K.M."/>
            <person name="Vatlin A.A."/>
            <person name="Zakharevich N.V."/>
            <person name="Kasianov A.S."/>
            <person name="Danilenko V.N."/>
        </authorList>
    </citation>
    <scope>NUCLEOTIDE SEQUENCE [LARGE SCALE GENOMIC DNA]</scope>
    <source>
        <strain evidence="2 3">ATCC 19609</strain>
    </source>
</reference>